<sequence>MSTPAPSASKGTVVTGVIGDDVHVIGIRIMEYALRRSGFAVVSLGPLASQKEFVEAAIETAADALFVSSLNGHAELHLPGLRGACVEAGIGDILIYAGGQLTIRQPEWSGVERRFTQGMGLDRVYPPGTSPDVPIRDLAADIAARRRRAGAAAEASE</sequence>
<dbReference type="SUPFAM" id="SSF52242">
    <property type="entry name" value="Cobalamin (vitamin B12)-binding domain"/>
    <property type="match status" value="1"/>
</dbReference>
<keyword evidence="2" id="KW-0479">Metal-binding</keyword>
<keyword evidence="4" id="KW-0170">Cobalt</keyword>
<reference evidence="6 7" key="1">
    <citation type="journal article" date="2014" name="Int. J. Syst. Evol. Microbiol.">
        <title>Complete genome sequence of Corynebacterium casei LMG S-19264T (=DSM 44701T), isolated from a smear-ripened cheese.</title>
        <authorList>
            <consortium name="US DOE Joint Genome Institute (JGI-PGF)"/>
            <person name="Walter F."/>
            <person name="Albersmeier A."/>
            <person name="Kalinowski J."/>
            <person name="Ruckert C."/>
        </authorList>
    </citation>
    <scope>NUCLEOTIDE SEQUENCE [LARGE SCALE GENOMIC DNA]</scope>
    <source>
        <strain evidence="6 7">CGMCC 1.16330</strain>
    </source>
</reference>
<dbReference type="EMBL" id="BMKS01000023">
    <property type="protein sequence ID" value="GGG50838.1"/>
    <property type="molecule type" value="Genomic_DNA"/>
</dbReference>
<proteinExistence type="predicted"/>
<dbReference type="GO" id="GO:0031419">
    <property type="term" value="F:cobalamin binding"/>
    <property type="evidence" value="ECO:0007669"/>
    <property type="project" value="UniProtKB-KW"/>
</dbReference>
<evidence type="ECO:0000313" key="6">
    <source>
        <dbReference type="EMBL" id="GGG50838.1"/>
    </source>
</evidence>
<keyword evidence="7" id="KW-1185">Reference proteome</keyword>
<gene>
    <name evidence="6" type="ORF">GCM10010964_42660</name>
</gene>
<evidence type="ECO:0000256" key="1">
    <source>
        <dbReference type="ARBA" id="ARBA00022628"/>
    </source>
</evidence>
<dbReference type="Pfam" id="PF02310">
    <property type="entry name" value="B12-binding"/>
    <property type="match status" value="1"/>
</dbReference>
<evidence type="ECO:0000256" key="4">
    <source>
        <dbReference type="ARBA" id="ARBA00023285"/>
    </source>
</evidence>
<dbReference type="NCBIfam" id="TIGR01501">
    <property type="entry name" value="MthylAspMutase"/>
    <property type="match status" value="1"/>
</dbReference>
<comment type="caution">
    <text evidence="6">The sequence shown here is derived from an EMBL/GenBank/DDBJ whole genome shotgun (WGS) entry which is preliminary data.</text>
</comment>
<dbReference type="InterPro" id="IPR036724">
    <property type="entry name" value="Cobalamin-bd_sf"/>
</dbReference>
<protein>
    <submittedName>
        <fullName evidence="6">Glutamate mutase sigma subunit</fullName>
    </submittedName>
</protein>
<evidence type="ECO:0000313" key="7">
    <source>
        <dbReference type="Proteomes" id="UP000597507"/>
    </source>
</evidence>
<dbReference type="RefSeq" id="WP_188903986.1">
    <property type="nucleotide sequence ID" value="NZ_BMKS01000023.1"/>
</dbReference>
<dbReference type="GO" id="GO:0019670">
    <property type="term" value="P:anaerobic L-glutamate catabolic process"/>
    <property type="evidence" value="ECO:0007669"/>
    <property type="project" value="InterPro"/>
</dbReference>
<keyword evidence="3" id="KW-0413">Isomerase</keyword>
<dbReference type="InterPro" id="IPR006394">
    <property type="entry name" value="GlmS"/>
</dbReference>
<dbReference type="Proteomes" id="UP000597507">
    <property type="component" value="Unassembled WGS sequence"/>
</dbReference>
<accession>A0A8J3ECZ2</accession>
<evidence type="ECO:0000256" key="3">
    <source>
        <dbReference type="ARBA" id="ARBA00023235"/>
    </source>
</evidence>
<dbReference type="GO" id="GO:0046872">
    <property type="term" value="F:metal ion binding"/>
    <property type="evidence" value="ECO:0007669"/>
    <property type="project" value="UniProtKB-KW"/>
</dbReference>
<dbReference type="GO" id="GO:0016866">
    <property type="term" value="F:intramolecular transferase activity"/>
    <property type="evidence" value="ECO:0007669"/>
    <property type="project" value="InterPro"/>
</dbReference>
<dbReference type="PROSITE" id="PS51332">
    <property type="entry name" value="B12_BINDING"/>
    <property type="match status" value="1"/>
</dbReference>
<evidence type="ECO:0000256" key="2">
    <source>
        <dbReference type="ARBA" id="ARBA00022723"/>
    </source>
</evidence>
<dbReference type="AlphaFoldDB" id="A0A8J3ECZ2"/>
<name>A0A8J3ECZ2_9PROT</name>
<dbReference type="InterPro" id="IPR006158">
    <property type="entry name" value="Cobalamin-bd"/>
</dbReference>
<evidence type="ECO:0000259" key="5">
    <source>
        <dbReference type="PROSITE" id="PS51332"/>
    </source>
</evidence>
<dbReference type="NCBIfam" id="NF002612">
    <property type="entry name" value="PRK02261.1"/>
    <property type="match status" value="1"/>
</dbReference>
<keyword evidence="1" id="KW-0846">Cobalamin</keyword>
<dbReference type="Gene3D" id="3.40.50.280">
    <property type="entry name" value="Cobalamin-binding domain"/>
    <property type="match status" value="1"/>
</dbReference>
<feature type="domain" description="B12-binding" evidence="5">
    <location>
        <begin position="10"/>
        <end position="149"/>
    </location>
</feature>
<organism evidence="6 7">
    <name type="scientific">Caldovatus sediminis</name>
    <dbReference type="NCBI Taxonomy" id="2041189"/>
    <lineage>
        <taxon>Bacteria</taxon>
        <taxon>Pseudomonadati</taxon>
        <taxon>Pseudomonadota</taxon>
        <taxon>Alphaproteobacteria</taxon>
        <taxon>Acetobacterales</taxon>
        <taxon>Roseomonadaceae</taxon>
        <taxon>Caldovatus</taxon>
    </lineage>
</organism>